<feature type="compositionally biased region" description="Basic and acidic residues" evidence="1">
    <location>
        <begin position="9"/>
        <end position="18"/>
    </location>
</feature>
<organism evidence="2 3">
    <name type="scientific">Crotalaria pallida</name>
    <name type="common">Smooth rattlebox</name>
    <name type="synonym">Crotalaria striata</name>
    <dbReference type="NCBI Taxonomy" id="3830"/>
    <lineage>
        <taxon>Eukaryota</taxon>
        <taxon>Viridiplantae</taxon>
        <taxon>Streptophyta</taxon>
        <taxon>Embryophyta</taxon>
        <taxon>Tracheophyta</taxon>
        <taxon>Spermatophyta</taxon>
        <taxon>Magnoliopsida</taxon>
        <taxon>eudicotyledons</taxon>
        <taxon>Gunneridae</taxon>
        <taxon>Pentapetalae</taxon>
        <taxon>rosids</taxon>
        <taxon>fabids</taxon>
        <taxon>Fabales</taxon>
        <taxon>Fabaceae</taxon>
        <taxon>Papilionoideae</taxon>
        <taxon>50 kb inversion clade</taxon>
        <taxon>genistoids sensu lato</taxon>
        <taxon>core genistoids</taxon>
        <taxon>Crotalarieae</taxon>
        <taxon>Crotalaria</taxon>
    </lineage>
</organism>
<reference evidence="2 3" key="1">
    <citation type="submission" date="2024-01" db="EMBL/GenBank/DDBJ databases">
        <title>The genomes of 5 underutilized Papilionoideae crops provide insights into root nodulation and disease resistanc.</title>
        <authorList>
            <person name="Yuan L."/>
        </authorList>
    </citation>
    <scope>NUCLEOTIDE SEQUENCE [LARGE SCALE GENOMIC DNA]</scope>
    <source>
        <strain evidence="2">ZHUSHIDOU_FW_LH</strain>
        <tissue evidence="2">Leaf</tissue>
    </source>
</reference>
<name>A0AAN9IJQ6_CROPI</name>
<dbReference type="Proteomes" id="UP001372338">
    <property type="component" value="Unassembled WGS sequence"/>
</dbReference>
<feature type="region of interest" description="Disordered" evidence="1">
    <location>
        <begin position="211"/>
        <end position="250"/>
    </location>
</feature>
<evidence type="ECO:0000256" key="1">
    <source>
        <dbReference type="SAM" id="MobiDB-lite"/>
    </source>
</evidence>
<evidence type="ECO:0000313" key="2">
    <source>
        <dbReference type="EMBL" id="KAK7275201.1"/>
    </source>
</evidence>
<comment type="caution">
    <text evidence="2">The sequence shown here is derived from an EMBL/GenBank/DDBJ whole genome shotgun (WGS) entry which is preliminary data.</text>
</comment>
<feature type="region of interest" description="Disordered" evidence="1">
    <location>
        <begin position="111"/>
        <end position="149"/>
    </location>
</feature>
<sequence length="250" mass="27576">MQTLAELSESAHHAKPSLEEEDQKNRSNKMIKPNEDDEPSEVVMAEAGDVVEEGGSPTIVGASVKPSYREIVMGMEAKPLQASLMMAKEPVVTVENPPVSVNGEMKVEGNQVTENQGERNPEAQVSNKETPLLVSQPVPKESDSSLRAVGNTEKEAEIIRMVSMKQSAAWNEFQARKMVEEEILNQHIHHKLEEEVSFAYNLLRRVPNFPKKPPDLNQGLNQGGVLACDIPRERESSSMQSEGPSSHNDA</sequence>
<protein>
    <submittedName>
        <fullName evidence="2">Uncharacterized protein</fullName>
    </submittedName>
</protein>
<keyword evidence="3" id="KW-1185">Reference proteome</keyword>
<dbReference type="EMBL" id="JAYWIO010000003">
    <property type="protein sequence ID" value="KAK7275201.1"/>
    <property type="molecule type" value="Genomic_DNA"/>
</dbReference>
<dbReference type="AlphaFoldDB" id="A0AAN9IJQ6"/>
<gene>
    <name evidence="2" type="ORF">RIF29_16310</name>
</gene>
<feature type="compositionally biased region" description="Low complexity" evidence="1">
    <location>
        <begin position="237"/>
        <end position="250"/>
    </location>
</feature>
<evidence type="ECO:0000313" key="3">
    <source>
        <dbReference type="Proteomes" id="UP001372338"/>
    </source>
</evidence>
<proteinExistence type="predicted"/>
<accession>A0AAN9IJQ6</accession>
<feature type="region of interest" description="Disordered" evidence="1">
    <location>
        <begin position="1"/>
        <end position="42"/>
    </location>
</feature>